<comment type="caution">
    <text evidence="3">The sequence shown here is derived from an EMBL/GenBank/DDBJ whole genome shotgun (WGS) entry which is preliminary data.</text>
</comment>
<keyword evidence="1" id="KW-0175">Coiled coil</keyword>
<name>A0A839F755_9GAMM</name>
<protein>
    <submittedName>
        <fullName evidence="3">Uncharacterized protein</fullName>
    </submittedName>
</protein>
<dbReference type="AlphaFoldDB" id="A0A839F755"/>
<evidence type="ECO:0000313" key="4">
    <source>
        <dbReference type="Proteomes" id="UP000550401"/>
    </source>
</evidence>
<feature type="region of interest" description="Disordered" evidence="2">
    <location>
        <begin position="269"/>
        <end position="294"/>
    </location>
</feature>
<organism evidence="3 4">
    <name type="scientific">Dokdonella fugitiva</name>
    <dbReference type="NCBI Taxonomy" id="328517"/>
    <lineage>
        <taxon>Bacteria</taxon>
        <taxon>Pseudomonadati</taxon>
        <taxon>Pseudomonadota</taxon>
        <taxon>Gammaproteobacteria</taxon>
        <taxon>Lysobacterales</taxon>
        <taxon>Rhodanobacteraceae</taxon>
        <taxon>Dokdonella</taxon>
    </lineage>
</organism>
<evidence type="ECO:0000313" key="3">
    <source>
        <dbReference type="EMBL" id="MBA8888900.1"/>
    </source>
</evidence>
<feature type="coiled-coil region" evidence="1">
    <location>
        <begin position="54"/>
        <end position="95"/>
    </location>
</feature>
<accession>A0A839F755</accession>
<keyword evidence="4" id="KW-1185">Reference proteome</keyword>
<evidence type="ECO:0000256" key="2">
    <source>
        <dbReference type="SAM" id="MobiDB-lite"/>
    </source>
</evidence>
<sequence>MNATTTAGPIPLNSIELQTRIDAERSRLHIEQNLLVDLEGQRLAPLEAGDDEALDRVEAQINACNDRQSRIQERLEILERRLTEATERERQQDLDAVAARGHRARVLGEQIIAEYGKRAPELAALIERLAACDQIVNEANTILSRANRDSDLIPSPNAIRCRPRRRWTETVRKTVGPSDRGHPAYGLEYTRARHSPTVHVGREAFDLFVEADVEVEMTDCGDRPDPLQDAVVLPALGPAADANTGLVPLWDRGSNHRACASEAVVAEVRERIDRDPNASDAPVKRKKSTDRGEA</sequence>
<gene>
    <name evidence="3" type="ORF">FHW12_003136</name>
</gene>
<evidence type="ECO:0000256" key="1">
    <source>
        <dbReference type="SAM" id="Coils"/>
    </source>
</evidence>
<dbReference type="RefSeq" id="WP_182531944.1">
    <property type="nucleotide sequence ID" value="NZ_JACGXL010000005.1"/>
</dbReference>
<reference evidence="3 4" key="1">
    <citation type="submission" date="2020-07" db="EMBL/GenBank/DDBJ databases">
        <title>Genomic Encyclopedia of Type Strains, Phase IV (KMG-V): Genome sequencing to study the core and pangenomes of soil and plant-associated prokaryotes.</title>
        <authorList>
            <person name="Whitman W."/>
        </authorList>
    </citation>
    <scope>NUCLEOTIDE SEQUENCE [LARGE SCALE GENOMIC DNA]</scope>
    <source>
        <strain evidence="3 4">RH2WT43</strain>
    </source>
</reference>
<dbReference type="EMBL" id="JACGXL010000005">
    <property type="protein sequence ID" value="MBA8888900.1"/>
    <property type="molecule type" value="Genomic_DNA"/>
</dbReference>
<dbReference type="Proteomes" id="UP000550401">
    <property type="component" value="Unassembled WGS sequence"/>
</dbReference>
<proteinExistence type="predicted"/>